<comment type="catalytic activity">
    <reaction evidence="4">
        <text>2 GTP = 3',3'-c-di-GMP + 2 diphosphate</text>
        <dbReference type="Rhea" id="RHEA:24898"/>
        <dbReference type="ChEBI" id="CHEBI:33019"/>
        <dbReference type="ChEBI" id="CHEBI:37565"/>
        <dbReference type="ChEBI" id="CHEBI:58805"/>
        <dbReference type="EC" id="2.7.7.65"/>
    </reaction>
</comment>
<sequence>MRNVSPDAAALLAVLVEQRAADFSDRFYRTLLEDDKAVAFVTHEAVDARLHSSFKRWITHLFTRLDVADVPNLLTEQRHIGIVHARLAIPIELVLRASRHMKEVVLEAILLQPSRYRARFESAILAMGLIDVAMEIMSAQYASSHDSATRTDEAYRNYAATMNMSLEREYQRTALSDWSSRLLQDVMIGGIDVPLSPISQSPFGLWLRHKGPAIFTGPSELDAIRNCLETIDSRYLPAIEDSLSREDTVGIRRATRLVMTEIEQARHLLDALFDHMVRMESGSDALTHLLNRRFLPSVLGREINLARSKGITFSVLLLDIDHFKAINDRFGHDTGDRTLQQVAQTLGRMTGSGDFLFRYGGEEFLIVCAEFDAHRAGLLAERIRKEIERQPIDLMDQPPISVTVSIGVATYDGHPDYQRLIHYADQALYHAKSTGRNRTVDFSALPDKSVPA</sequence>
<dbReference type="GO" id="GO:0019825">
    <property type="term" value="F:oxygen binding"/>
    <property type="evidence" value="ECO:0007669"/>
    <property type="project" value="InterPro"/>
</dbReference>
<dbReference type="PANTHER" id="PTHR45138:SF9">
    <property type="entry name" value="DIGUANYLATE CYCLASE DGCM-RELATED"/>
    <property type="match status" value="1"/>
</dbReference>
<dbReference type="PROSITE" id="PS50887">
    <property type="entry name" value="GGDEF"/>
    <property type="match status" value="1"/>
</dbReference>
<dbReference type="EC" id="2.7.7.65" evidence="1"/>
<dbReference type="InterPro" id="IPR050469">
    <property type="entry name" value="Diguanylate_Cyclase"/>
</dbReference>
<dbReference type="SUPFAM" id="SSF55073">
    <property type="entry name" value="Nucleotide cyclase"/>
    <property type="match status" value="1"/>
</dbReference>
<proteinExistence type="predicted"/>
<evidence type="ECO:0000313" key="6">
    <source>
        <dbReference type="EMBL" id="MBB4102727.1"/>
    </source>
</evidence>
<dbReference type="CDD" id="cd01949">
    <property type="entry name" value="GGDEF"/>
    <property type="match status" value="1"/>
</dbReference>
<dbReference type="InterPro" id="IPR000160">
    <property type="entry name" value="GGDEF_dom"/>
</dbReference>
<evidence type="ECO:0000256" key="1">
    <source>
        <dbReference type="ARBA" id="ARBA00012528"/>
    </source>
</evidence>
<dbReference type="GO" id="GO:0005886">
    <property type="term" value="C:plasma membrane"/>
    <property type="evidence" value="ECO:0007669"/>
    <property type="project" value="TreeGrafter"/>
</dbReference>
<dbReference type="NCBIfam" id="TIGR00254">
    <property type="entry name" value="GGDEF"/>
    <property type="match status" value="1"/>
</dbReference>
<reference evidence="6 7" key="1">
    <citation type="submission" date="2020-08" db="EMBL/GenBank/DDBJ databases">
        <title>Genomic Encyclopedia of Type Strains, Phase IV (KMG-IV): sequencing the most valuable type-strain genomes for metagenomic binning, comparative biology and taxonomic classification.</title>
        <authorList>
            <person name="Goeker M."/>
        </authorList>
    </citation>
    <scope>NUCLEOTIDE SEQUENCE [LARGE SCALE GENOMIC DNA]</scope>
    <source>
        <strain evidence="6 7">DSM 26385</strain>
    </source>
</reference>
<evidence type="ECO:0000256" key="2">
    <source>
        <dbReference type="ARBA" id="ARBA00015125"/>
    </source>
</evidence>
<dbReference type="SMART" id="SM00267">
    <property type="entry name" value="GGDEF"/>
    <property type="match status" value="1"/>
</dbReference>
<dbReference type="EMBL" id="JACIDU010000004">
    <property type="protein sequence ID" value="MBB4102727.1"/>
    <property type="molecule type" value="Genomic_DNA"/>
</dbReference>
<dbReference type="InterPro" id="IPR044398">
    <property type="entry name" value="Globin-sensor_dom"/>
</dbReference>
<dbReference type="Proteomes" id="UP000584824">
    <property type="component" value="Unassembled WGS sequence"/>
</dbReference>
<dbReference type="InterPro" id="IPR043128">
    <property type="entry name" value="Rev_trsase/Diguanyl_cyclase"/>
</dbReference>
<organism evidence="6 7">
    <name type="scientific">Allorhizobium borbori</name>
    <dbReference type="NCBI Taxonomy" id="485907"/>
    <lineage>
        <taxon>Bacteria</taxon>
        <taxon>Pseudomonadati</taxon>
        <taxon>Pseudomonadota</taxon>
        <taxon>Alphaproteobacteria</taxon>
        <taxon>Hyphomicrobiales</taxon>
        <taxon>Rhizobiaceae</taxon>
        <taxon>Rhizobium/Agrobacterium group</taxon>
        <taxon>Allorhizobium</taxon>
    </lineage>
</organism>
<evidence type="ECO:0000256" key="3">
    <source>
        <dbReference type="ARBA" id="ARBA00029839"/>
    </source>
</evidence>
<protein>
    <recommendedName>
        <fullName evidence="2">Diguanylate cyclase DosC</fullName>
        <ecNumber evidence="1">2.7.7.65</ecNumber>
    </recommendedName>
    <alternativeName>
        <fullName evidence="3">Direct oxygen-sensing cyclase</fullName>
    </alternativeName>
</protein>
<dbReference type="RefSeq" id="WP_183790589.1">
    <property type="nucleotide sequence ID" value="NZ_JACIDU010000004.1"/>
</dbReference>
<dbReference type="GO" id="GO:0020037">
    <property type="term" value="F:heme binding"/>
    <property type="evidence" value="ECO:0007669"/>
    <property type="project" value="InterPro"/>
</dbReference>
<dbReference type="GO" id="GO:1902201">
    <property type="term" value="P:negative regulation of bacterial-type flagellum-dependent cell motility"/>
    <property type="evidence" value="ECO:0007669"/>
    <property type="project" value="TreeGrafter"/>
</dbReference>
<keyword evidence="6" id="KW-0808">Transferase</keyword>
<gene>
    <name evidence="6" type="ORF">GGQ66_001270</name>
</gene>
<dbReference type="Pfam" id="PF00990">
    <property type="entry name" value="GGDEF"/>
    <property type="match status" value="1"/>
</dbReference>
<accession>A0A7W6P0F4</accession>
<dbReference type="InterPro" id="IPR029787">
    <property type="entry name" value="Nucleotide_cyclase"/>
</dbReference>
<evidence type="ECO:0000313" key="7">
    <source>
        <dbReference type="Proteomes" id="UP000584824"/>
    </source>
</evidence>
<dbReference type="InterPro" id="IPR012292">
    <property type="entry name" value="Globin/Proto"/>
</dbReference>
<dbReference type="FunFam" id="3.30.70.270:FF:000001">
    <property type="entry name" value="Diguanylate cyclase domain protein"/>
    <property type="match status" value="1"/>
</dbReference>
<dbReference type="PANTHER" id="PTHR45138">
    <property type="entry name" value="REGULATORY COMPONENTS OF SENSORY TRANSDUCTION SYSTEM"/>
    <property type="match status" value="1"/>
</dbReference>
<dbReference type="Pfam" id="PF21118">
    <property type="entry name" value="DosC_2nd"/>
    <property type="match status" value="1"/>
</dbReference>
<keyword evidence="7" id="KW-1185">Reference proteome</keyword>
<dbReference type="Gene3D" id="3.30.70.270">
    <property type="match status" value="1"/>
</dbReference>
<evidence type="ECO:0000256" key="4">
    <source>
        <dbReference type="ARBA" id="ARBA00034247"/>
    </source>
</evidence>
<dbReference type="InterPro" id="IPR009050">
    <property type="entry name" value="Globin-like_sf"/>
</dbReference>
<name>A0A7W6P0F4_9HYPH</name>
<keyword evidence="6" id="KW-0548">Nucleotidyltransferase</keyword>
<dbReference type="Pfam" id="PF11563">
    <property type="entry name" value="Protoglobin"/>
    <property type="match status" value="1"/>
</dbReference>
<feature type="domain" description="GGDEF" evidence="5">
    <location>
        <begin position="311"/>
        <end position="444"/>
    </location>
</feature>
<dbReference type="InterPro" id="IPR048442">
    <property type="entry name" value="DosC_2nd"/>
</dbReference>
<dbReference type="SUPFAM" id="SSF46458">
    <property type="entry name" value="Globin-like"/>
    <property type="match status" value="1"/>
</dbReference>
<comment type="caution">
    <text evidence="6">The sequence shown here is derived from an EMBL/GenBank/DDBJ whole genome shotgun (WGS) entry which is preliminary data.</text>
</comment>
<dbReference type="Gene3D" id="1.10.490.10">
    <property type="entry name" value="Globins"/>
    <property type="match status" value="1"/>
</dbReference>
<dbReference type="AlphaFoldDB" id="A0A7W6P0F4"/>
<dbReference type="GO" id="GO:0052621">
    <property type="term" value="F:diguanylate cyclase activity"/>
    <property type="evidence" value="ECO:0007669"/>
    <property type="project" value="UniProtKB-EC"/>
</dbReference>
<dbReference type="GO" id="GO:0043709">
    <property type="term" value="P:cell adhesion involved in single-species biofilm formation"/>
    <property type="evidence" value="ECO:0007669"/>
    <property type="project" value="TreeGrafter"/>
</dbReference>
<evidence type="ECO:0000259" key="5">
    <source>
        <dbReference type="PROSITE" id="PS50887"/>
    </source>
</evidence>